<feature type="transmembrane region" description="Helical" evidence="1">
    <location>
        <begin position="47"/>
        <end position="72"/>
    </location>
</feature>
<keyword evidence="1" id="KW-0812">Transmembrane</keyword>
<evidence type="ECO:0000313" key="3">
    <source>
        <dbReference type="Proteomes" id="UP001253193"/>
    </source>
</evidence>
<evidence type="ECO:0000313" key="2">
    <source>
        <dbReference type="EMBL" id="MDS1821046.1"/>
    </source>
</evidence>
<dbReference type="RefSeq" id="WP_311019850.1">
    <property type="nucleotide sequence ID" value="NZ_JAUHGG010000003.1"/>
</dbReference>
<evidence type="ECO:0000256" key="1">
    <source>
        <dbReference type="SAM" id="Phobius"/>
    </source>
</evidence>
<reference evidence="2" key="1">
    <citation type="submission" date="2023-06" db="EMBL/GenBank/DDBJ databases">
        <title>Genomic Diversity of Vibrio spp. and Metagenomic Analysis of Pathogens in Florida Gulf Coastal Waters Following Hurricane Ian.</title>
        <authorList>
            <person name="Brumfield K.D."/>
        </authorList>
    </citation>
    <scope>NUCLEOTIDE SEQUENCE</scope>
    <source>
        <strain evidence="2">WBS2B-138</strain>
    </source>
</reference>
<sequence length="94" mass="10856">MKNDLIIRSIIVTTCVVIYGYDEAQIGISEALMDTKHSFFYEGMIKLYYYGLMPLAAFLSMVIFDLVSWVLFDCKPVFINEFFNTDFGHNEAES</sequence>
<keyword evidence="1" id="KW-1133">Transmembrane helix</keyword>
<proteinExistence type="predicted"/>
<dbReference type="AlphaFoldDB" id="A0AAW8PZT1"/>
<accession>A0AAW8PZT1</accession>
<keyword evidence="1" id="KW-0472">Membrane</keyword>
<organism evidence="2 3">
    <name type="scientific">Vibrio parahaemolyticus</name>
    <dbReference type="NCBI Taxonomy" id="670"/>
    <lineage>
        <taxon>Bacteria</taxon>
        <taxon>Pseudomonadati</taxon>
        <taxon>Pseudomonadota</taxon>
        <taxon>Gammaproteobacteria</taxon>
        <taxon>Vibrionales</taxon>
        <taxon>Vibrionaceae</taxon>
        <taxon>Vibrio</taxon>
    </lineage>
</organism>
<name>A0AAW8PZT1_VIBPH</name>
<gene>
    <name evidence="2" type="ORF">QX249_10280</name>
</gene>
<dbReference type="Proteomes" id="UP001253193">
    <property type="component" value="Unassembled WGS sequence"/>
</dbReference>
<comment type="caution">
    <text evidence="2">The sequence shown here is derived from an EMBL/GenBank/DDBJ whole genome shotgun (WGS) entry which is preliminary data.</text>
</comment>
<dbReference type="EMBL" id="JAUHGG010000003">
    <property type="protein sequence ID" value="MDS1821046.1"/>
    <property type="molecule type" value="Genomic_DNA"/>
</dbReference>
<protein>
    <submittedName>
        <fullName evidence="2">Uncharacterized protein</fullName>
    </submittedName>
</protein>